<comment type="caution">
    <text evidence="1">The sequence shown here is derived from an EMBL/GenBank/DDBJ whole genome shotgun (WGS) entry which is preliminary data.</text>
</comment>
<dbReference type="Proteomes" id="UP000288096">
    <property type="component" value="Unassembled WGS sequence"/>
</dbReference>
<evidence type="ECO:0000313" key="2">
    <source>
        <dbReference type="Proteomes" id="UP000288096"/>
    </source>
</evidence>
<organism evidence="1 2">
    <name type="scientific">Desulfonema ishimotonii</name>
    <dbReference type="NCBI Taxonomy" id="45657"/>
    <lineage>
        <taxon>Bacteria</taxon>
        <taxon>Pseudomonadati</taxon>
        <taxon>Thermodesulfobacteriota</taxon>
        <taxon>Desulfobacteria</taxon>
        <taxon>Desulfobacterales</taxon>
        <taxon>Desulfococcaceae</taxon>
        <taxon>Desulfonema</taxon>
    </lineage>
</organism>
<name>A0A401G416_9BACT</name>
<proteinExistence type="predicted"/>
<evidence type="ECO:0000313" key="1">
    <source>
        <dbReference type="EMBL" id="GBC63982.1"/>
    </source>
</evidence>
<reference evidence="2" key="1">
    <citation type="submission" date="2017-11" db="EMBL/GenBank/DDBJ databases">
        <authorList>
            <person name="Watanabe M."/>
            <person name="Kojima H."/>
        </authorList>
    </citation>
    <scope>NUCLEOTIDE SEQUENCE [LARGE SCALE GENOMIC DNA]</scope>
    <source>
        <strain evidence="2">Tokyo 01</strain>
    </source>
</reference>
<sequence length="171" mass="19445">MKTAVTDTSSAILLFKAGLFETLCECYNVVIAEAVYEEMIVAGHPGAAYFREACRHLRKAPEPSAAQRIRQRDTALGRLDRGERDTVILYRGGGGDFVIIDDYKGAVYCRNHSIPYINALLFPRLLYITERLSYAEYFVSTETLIRHGRYARKIIRYAMTCDLNALCFFLP</sequence>
<reference evidence="2" key="2">
    <citation type="submission" date="2019-01" db="EMBL/GenBank/DDBJ databases">
        <title>Genome sequence of Desulfonema ishimotonii strain Tokyo 01.</title>
        <authorList>
            <person name="Fukui M."/>
        </authorList>
    </citation>
    <scope>NUCLEOTIDE SEQUENCE [LARGE SCALE GENOMIC DNA]</scope>
    <source>
        <strain evidence="2">Tokyo 01</strain>
    </source>
</reference>
<dbReference type="EMBL" id="BEXT01000001">
    <property type="protein sequence ID" value="GBC63982.1"/>
    <property type="molecule type" value="Genomic_DNA"/>
</dbReference>
<dbReference type="InterPro" id="IPR021799">
    <property type="entry name" value="PIN-like_prokaryotic"/>
</dbReference>
<dbReference type="Pfam" id="PF11848">
    <property type="entry name" value="DUF3368"/>
    <property type="match status" value="1"/>
</dbReference>
<dbReference type="AlphaFoldDB" id="A0A401G416"/>
<accession>A0A401G416</accession>
<evidence type="ECO:0008006" key="3">
    <source>
        <dbReference type="Google" id="ProtNLM"/>
    </source>
</evidence>
<gene>
    <name evidence="1" type="ORF">DENIS_4982</name>
</gene>
<dbReference type="RefSeq" id="WP_124330992.1">
    <property type="nucleotide sequence ID" value="NZ_BEXT01000001.1"/>
</dbReference>
<dbReference type="OrthoDB" id="5422012at2"/>
<keyword evidence="2" id="KW-1185">Reference proteome</keyword>
<protein>
    <recommendedName>
        <fullName evidence="3">DUF3368 domain-containing protein</fullName>
    </recommendedName>
</protein>